<dbReference type="AlphaFoldDB" id="A0A010RZJ9"/>
<protein>
    <submittedName>
        <fullName evidence="2">Uncharacterized protein</fullName>
    </submittedName>
</protein>
<gene>
    <name evidence="2" type="ORF">HK44_008610</name>
</gene>
<sequence>MKTDPQAPRTKKPAEPSRSGDARQDRDELQPDNPKKWKDVQSAVESELETLHDKARPL</sequence>
<organism evidence="2 3">
    <name type="scientific">Pseudomonas fluorescens HK44</name>
    <dbReference type="NCBI Taxonomy" id="1042209"/>
    <lineage>
        <taxon>Bacteria</taxon>
        <taxon>Pseudomonadati</taxon>
        <taxon>Pseudomonadota</taxon>
        <taxon>Gammaproteobacteria</taxon>
        <taxon>Pseudomonadales</taxon>
        <taxon>Pseudomonadaceae</taxon>
        <taxon>Pseudomonas</taxon>
    </lineage>
</organism>
<comment type="caution">
    <text evidence="2">The sequence shown here is derived from an EMBL/GenBank/DDBJ whole genome shotgun (WGS) entry which is preliminary data.</text>
</comment>
<accession>A0A010RZJ9</accession>
<name>A0A010RZJ9_PSEFL</name>
<feature type="compositionally biased region" description="Basic and acidic residues" evidence="1">
    <location>
        <begin position="49"/>
        <end position="58"/>
    </location>
</feature>
<dbReference type="EMBL" id="AFOY02000015">
    <property type="protein sequence ID" value="EXF94144.1"/>
    <property type="molecule type" value="Genomic_DNA"/>
</dbReference>
<evidence type="ECO:0000313" key="2">
    <source>
        <dbReference type="EMBL" id="EXF94144.1"/>
    </source>
</evidence>
<feature type="compositionally biased region" description="Basic and acidic residues" evidence="1">
    <location>
        <begin position="12"/>
        <end position="39"/>
    </location>
</feature>
<dbReference type="RefSeq" id="WP_020723511.1">
    <property type="nucleotide sequence ID" value="NZ_AFOY02000015.1"/>
</dbReference>
<dbReference type="Proteomes" id="UP000022611">
    <property type="component" value="Unassembled WGS sequence"/>
</dbReference>
<feature type="region of interest" description="Disordered" evidence="1">
    <location>
        <begin position="1"/>
        <end position="58"/>
    </location>
</feature>
<evidence type="ECO:0000256" key="1">
    <source>
        <dbReference type="SAM" id="MobiDB-lite"/>
    </source>
</evidence>
<proteinExistence type="predicted"/>
<evidence type="ECO:0000313" key="3">
    <source>
        <dbReference type="Proteomes" id="UP000022611"/>
    </source>
</evidence>
<reference evidence="2 3" key="1">
    <citation type="journal article" date="2011" name="J. Bacteriol.">
        <title>Draft genome sequence of the polycyclic aromatic hydrocarbon-degrading, genetically engineered bioluminescent bioreporter Pseudomonas fluorescens HK44.</title>
        <authorList>
            <person name="Chauhan A."/>
            <person name="Layton A.C."/>
            <person name="Williams D.E."/>
            <person name="Smartt A.E."/>
            <person name="Ripp S."/>
            <person name="Karpinets T.V."/>
            <person name="Brown S.D."/>
            <person name="Sayler G.S."/>
        </authorList>
    </citation>
    <scope>NUCLEOTIDE SEQUENCE [LARGE SCALE GENOMIC DNA]</scope>
    <source>
        <strain evidence="2 3">HK44</strain>
    </source>
</reference>
<dbReference type="PATRIC" id="fig|1042209.11.peg.4110"/>
<dbReference type="HOGENOM" id="CLU_2975899_0_0_6"/>